<comment type="subunit">
    <text evidence="9">Heteromultimer composed of HisG and HisZ subunits.</text>
</comment>
<proteinExistence type="inferred from homology"/>
<dbReference type="Proteomes" id="UP000824071">
    <property type="component" value="Unassembled WGS sequence"/>
</dbReference>
<dbReference type="SUPFAM" id="SSF55681">
    <property type="entry name" value="Class II aaRS and biotin synthetases"/>
    <property type="match status" value="1"/>
</dbReference>
<dbReference type="InterPro" id="IPR041715">
    <property type="entry name" value="HisRS-like_core"/>
</dbReference>
<comment type="caution">
    <text evidence="12">The sequence shown here is derived from an EMBL/GenBank/DDBJ whole genome shotgun (WGS) entry which is preliminary data.</text>
</comment>
<accession>A0A9D1LF07</accession>
<gene>
    <name evidence="9 12" type="primary">hisZ</name>
    <name evidence="12" type="ORF">IAC53_07355</name>
</gene>
<keyword evidence="6 9" id="KW-0028">Amino-acid biosynthesis</keyword>
<keyword evidence="12" id="KW-0328">Glycosyltransferase</keyword>
<evidence type="ECO:0000256" key="8">
    <source>
        <dbReference type="ARBA" id="ARBA00025246"/>
    </source>
</evidence>
<dbReference type="GO" id="GO:0000105">
    <property type="term" value="P:L-histidine biosynthetic process"/>
    <property type="evidence" value="ECO:0007669"/>
    <property type="project" value="UniProtKB-UniRule"/>
</dbReference>
<dbReference type="GO" id="GO:0004821">
    <property type="term" value="F:histidine-tRNA ligase activity"/>
    <property type="evidence" value="ECO:0007669"/>
    <property type="project" value="TreeGrafter"/>
</dbReference>
<dbReference type="PANTHER" id="PTHR43707">
    <property type="entry name" value="HISTIDYL-TRNA SYNTHETASE"/>
    <property type="match status" value="1"/>
</dbReference>
<evidence type="ECO:0000313" key="13">
    <source>
        <dbReference type="Proteomes" id="UP000824071"/>
    </source>
</evidence>
<evidence type="ECO:0000256" key="3">
    <source>
        <dbReference type="ARBA" id="ARBA00005539"/>
    </source>
</evidence>
<dbReference type="AlphaFoldDB" id="A0A9D1LF07"/>
<dbReference type="Gene3D" id="3.30.930.10">
    <property type="entry name" value="Bira Bifunctional Protein, Domain 2"/>
    <property type="match status" value="1"/>
</dbReference>
<keyword evidence="7 9" id="KW-0368">Histidine biosynthesis</keyword>
<dbReference type="GO" id="GO:0140096">
    <property type="term" value="F:catalytic activity, acting on a protein"/>
    <property type="evidence" value="ECO:0007669"/>
    <property type="project" value="UniProtKB-ARBA"/>
</dbReference>
<dbReference type="InterPro" id="IPR004517">
    <property type="entry name" value="HisZ"/>
</dbReference>
<comment type="subcellular location">
    <subcellularLocation>
        <location evidence="1 9">Cytoplasm</location>
    </subcellularLocation>
</comment>
<dbReference type="HAMAP" id="MF_00125">
    <property type="entry name" value="HisZ"/>
    <property type="match status" value="1"/>
</dbReference>
<reference evidence="12" key="2">
    <citation type="journal article" date="2021" name="PeerJ">
        <title>Extensive microbial diversity within the chicken gut microbiome revealed by metagenomics and culture.</title>
        <authorList>
            <person name="Gilroy R."/>
            <person name="Ravi A."/>
            <person name="Getino M."/>
            <person name="Pursley I."/>
            <person name="Horton D.L."/>
            <person name="Alikhan N.F."/>
            <person name="Baker D."/>
            <person name="Gharbi K."/>
            <person name="Hall N."/>
            <person name="Watson M."/>
            <person name="Adriaenssens E.M."/>
            <person name="Foster-Nyarko E."/>
            <person name="Jarju S."/>
            <person name="Secka A."/>
            <person name="Antonio M."/>
            <person name="Oren A."/>
            <person name="Chaudhuri R.R."/>
            <person name="La Ragione R."/>
            <person name="Hildebrand F."/>
            <person name="Pallen M.J."/>
        </authorList>
    </citation>
    <scope>NUCLEOTIDE SEQUENCE</scope>
    <source>
        <strain evidence="12">ChiGjej1B1-19959</strain>
    </source>
</reference>
<dbReference type="PIRSF" id="PIRSF001549">
    <property type="entry name" value="His-tRNA_synth"/>
    <property type="match status" value="1"/>
</dbReference>
<dbReference type="GO" id="GO:0005737">
    <property type="term" value="C:cytoplasm"/>
    <property type="evidence" value="ECO:0007669"/>
    <property type="project" value="UniProtKB-SubCell"/>
</dbReference>
<evidence type="ECO:0000256" key="4">
    <source>
        <dbReference type="ARBA" id="ARBA00020397"/>
    </source>
</evidence>
<sequence>MKTYAKLTPEGTRDLLFEESDALGAVERQLGDLFLSRGYRKIVTPTVEFYDVFNRESAGTLPESLYTMTDNAGRLLVLRPDSTLPIARVAATRLRTARLPLRLYYNQSVFSRRPKLAGYSDETTQSGIELIGAGGLRADLEALTLAARVLERCGGADYQIEIGHAGYFQSLCDALDADGDTVSEIYACVESKNFVALGTVLDRLGDTPQTRAMRQLPQLFGDASVLQKAAEAAGLADGETHAALAYLADVYARLEKAGLAPHIILDLSLVQRTNYYTGLMFRGYLADSGEPVLAGGRYDRLIAEFGENLPAVGFGVQTDLLARLKLRRGEQTPPEAPEALVFGETGYETAALETLEDLLCAGKRAENSVAQSLTEALADARARGVPVVYVTGENGVREVRV</sequence>
<dbReference type="NCBIfam" id="TIGR00443">
    <property type="entry name" value="hisZ_biosyn_reg"/>
    <property type="match status" value="1"/>
</dbReference>
<dbReference type="CDD" id="cd00773">
    <property type="entry name" value="HisRS-like_core"/>
    <property type="match status" value="1"/>
</dbReference>
<evidence type="ECO:0000256" key="6">
    <source>
        <dbReference type="ARBA" id="ARBA00022605"/>
    </source>
</evidence>
<evidence type="ECO:0000256" key="2">
    <source>
        <dbReference type="ARBA" id="ARBA00004667"/>
    </source>
</evidence>
<evidence type="ECO:0000256" key="5">
    <source>
        <dbReference type="ARBA" id="ARBA00022490"/>
    </source>
</evidence>
<evidence type="ECO:0000256" key="10">
    <source>
        <dbReference type="PIRSR" id="PIRSR001549-1"/>
    </source>
</evidence>
<dbReference type="GO" id="GO:0016757">
    <property type="term" value="F:glycosyltransferase activity"/>
    <property type="evidence" value="ECO:0007669"/>
    <property type="project" value="UniProtKB-KW"/>
</dbReference>
<evidence type="ECO:0000256" key="9">
    <source>
        <dbReference type="HAMAP-Rule" id="MF_00125"/>
    </source>
</evidence>
<comment type="miscellaneous">
    <text evidence="9">This function is generally fulfilled by the C-terminal part of HisG, which is missing in some bacteria such as this one.</text>
</comment>
<feature type="binding site" evidence="10">
    <location>
        <begin position="81"/>
        <end position="83"/>
    </location>
    <ligand>
        <name>L-histidine</name>
        <dbReference type="ChEBI" id="CHEBI:57595"/>
    </ligand>
</feature>
<comment type="similarity">
    <text evidence="3 9">Belongs to the class-II aminoacyl-tRNA synthetase family. HisZ subfamily.</text>
</comment>
<name>A0A9D1LF07_9FIRM</name>
<dbReference type="EMBL" id="DVMW01000041">
    <property type="protein sequence ID" value="HIU36401.1"/>
    <property type="molecule type" value="Genomic_DNA"/>
</dbReference>
<protein>
    <recommendedName>
        <fullName evidence="4 9">ATP phosphoribosyltransferase regulatory subunit</fullName>
    </recommendedName>
</protein>
<reference evidence="12" key="1">
    <citation type="submission" date="2020-10" db="EMBL/GenBank/DDBJ databases">
        <authorList>
            <person name="Gilroy R."/>
        </authorList>
    </citation>
    <scope>NUCLEOTIDE SEQUENCE</scope>
    <source>
        <strain evidence="12">ChiGjej1B1-19959</strain>
    </source>
</reference>
<dbReference type="InterPro" id="IPR004516">
    <property type="entry name" value="HisRS/HisZ"/>
</dbReference>
<feature type="domain" description="Class II Histidinyl-tRNA synthetase (HisRS)-like catalytic core" evidence="11">
    <location>
        <begin position="11"/>
        <end position="319"/>
    </location>
</feature>
<evidence type="ECO:0000313" key="12">
    <source>
        <dbReference type="EMBL" id="HIU36401.1"/>
    </source>
</evidence>
<organism evidence="12 13">
    <name type="scientific">Candidatus Fimenecus excrementigallinarum</name>
    <dbReference type="NCBI Taxonomy" id="2840816"/>
    <lineage>
        <taxon>Bacteria</taxon>
        <taxon>Bacillati</taxon>
        <taxon>Bacillota</taxon>
        <taxon>Clostridia</taxon>
        <taxon>Candidatus Fimenecus</taxon>
    </lineage>
</organism>
<feature type="binding site" evidence="10">
    <location>
        <position position="125"/>
    </location>
    <ligand>
        <name>L-histidine</name>
        <dbReference type="ChEBI" id="CHEBI:57595"/>
    </ligand>
</feature>
<evidence type="ECO:0000256" key="1">
    <source>
        <dbReference type="ARBA" id="ARBA00004496"/>
    </source>
</evidence>
<feature type="binding site" evidence="10">
    <location>
        <begin position="275"/>
        <end position="276"/>
    </location>
    <ligand>
        <name>L-histidine</name>
        <dbReference type="ChEBI" id="CHEBI:57595"/>
    </ligand>
</feature>
<dbReference type="InterPro" id="IPR045864">
    <property type="entry name" value="aa-tRNA-synth_II/BPL/LPL"/>
</dbReference>
<dbReference type="PANTHER" id="PTHR43707:SF6">
    <property type="entry name" value="ATP PHOSPHORIBOSYLTRANSFERASE REGULATORY SUBUNIT"/>
    <property type="match status" value="1"/>
</dbReference>
<dbReference type="Pfam" id="PF13393">
    <property type="entry name" value="tRNA-synt_His"/>
    <property type="match status" value="1"/>
</dbReference>
<comment type="function">
    <text evidence="8 9">Required for the first step of histidine biosynthesis. May allow the feedback regulation of ATP phosphoribosyltransferase activity by histidine.</text>
</comment>
<evidence type="ECO:0000256" key="7">
    <source>
        <dbReference type="ARBA" id="ARBA00023102"/>
    </source>
</evidence>
<keyword evidence="12" id="KW-0808">Transferase</keyword>
<feature type="binding site" evidence="10">
    <location>
        <position position="129"/>
    </location>
    <ligand>
        <name>L-histidine</name>
        <dbReference type="ChEBI" id="CHEBI:57595"/>
    </ligand>
</feature>
<dbReference type="GO" id="GO:0006427">
    <property type="term" value="P:histidyl-tRNA aminoacylation"/>
    <property type="evidence" value="ECO:0007669"/>
    <property type="project" value="TreeGrafter"/>
</dbReference>
<evidence type="ECO:0000259" key="11">
    <source>
        <dbReference type="Pfam" id="PF13393"/>
    </source>
</evidence>
<comment type="pathway">
    <text evidence="2 9">Amino-acid biosynthesis; L-histidine biosynthesis; L-histidine from 5-phospho-alpha-D-ribose 1-diphosphate: step 1/9.</text>
</comment>
<keyword evidence="5 9" id="KW-0963">Cytoplasm</keyword>